<evidence type="ECO:0000313" key="2">
    <source>
        <dbReference type="Proteomes" id="UP000609849"/>
    </source>
</evidence>
<accession>A0ABR7JPH4</accession>
<proteinExistence type="predicted"/>
<name>A0ABR7JPH4_9FIRM</name>
<reference evidence="1 2" key="1">
    <citation type="submission" date="2020-08" db="EMBL/GenBank/DDBJ databases">
        <authorList>
            <person name="Liu C."/>
            <person name="Sun Q."/>
        </authorList>
    </citation>
    <scope>NUCLEOTIDE SEQUENCE [LARGE SCALE GENOMIC DNA]</scope>
    <source>
        <strain evidence="1 2">NSJ-18</strain>
    </source>
</reference>
<comment type="caution">
    <text evidence="1">The sequence shown here is derived from an EMBL/GenBank/DDBJ whole genome shotgun (WGS) entry which is preliminary data.</text>
</comment>
<organism evidence="1 2">
    <name type="scientific">Romboutsia faecis</name>
    <dbReference type="NCBI Taxonomy" id="2764597"/>
    <lineage>
        <taxon>Bacteria</taxon>
        <taxon>Bacillati</taxon>
        <taxon>Bacillota</taxon>
        <taxon>Clostridia</taxon>
        <taxon>Peptostreptococcales</taxon>
        <taxon>Peptostreptococcaceae</taxon>
        <taxon>Romboutsia</taxon>
    </lineage>
</organism>
<sequence length="133" mass="16128">MKLKTMFDFKETILGLYFKVNDIDTNEIKIIDIIDLRGRSELISYFINDKYYIFILNDYDIALGIIYNYEIYSNFIEYLISESSSLDFYDVRQQFYEYNGIYSQSLLEMKKVTIRYYYNFELNEKKLACLKAK</sequence>
<evidence type="ECO:0000313" key="1">
    <source>
        <dbReference type="EMBL" id="MBC5996809.1"/>
    </source>
</evidence>
<gene>
    <name evidence="1" type="ORF">H8923_08560</name>
</gene>
<dbReference type="Proteomes" id="UP000609849">
    <property type="component" value="Unassembled WGS sequence"/>
</dbReference>
<keyword evidence="2" id="KW-1185">Reference proteome</keyword>
<dbReference type="RefSeq" id="WP_153971722.1">
    <property type="nucleotide sequence ID" value="NZ_JACRWE010000003.1"/>
</dbReference>
<dbReference type="EMBL" id="JACRWE010000003">
    <property type="protein sequence ID" value="MBC5996809.1"/>
    <property type="molecule type" value="Genomic_DNA"/>
</dbReference>
<protein>
    <submittedName>
        <fullName evidence="1">Uncharacterized protein</fullName>
    </submittedName>
</protein>